<keyword evidence="1" id="KW-0732">Signal</keyword>
<protein>
    <recommendedName>
        <fullName evidence="4">Lipoprotein</fullName>
    </recommendedName>
</protein>
<reference evidence="3" key="1">
    <citation type="submission" date="2016-10" db="EMBL/GenBank/DDBJ databases">
        <authorList>
            <person name="Varghese N."/>
            <person name="Submissions S."/>
        </authorList>
    </citation>
    <scope>NUCLEOTIDE SEQUENCE [LARGE SCALE GENOMIC DNA]</scope>
    <source>
        <strain evidence="3">DSM 23313</strain>
    </source>
</reference>
<keyword evidence="3" id="KW-1185">Reference proteome</keyword>
<sequence length="293" mass="33793">MKLKLFALLLTIVSLTSCSNMLKNQDFYLSNPTEKEITVTIDEQTYALAANSFEVVKVKPGIHTLNYEGKTSEFNVFTDNTGGIINPTLAPHYIFSMIYAKEGSFDRFKSTERKVVIDGILYEDNIKSTNALYIDNNLYRCKYMLGEAYPKEMVTNNKNNEGNFFNKFFTKGEFISFLSEEASEEHKDFHEKNKQVNGENTITEVSERTLNIPNFTDKNLQDLFQKQYDLVLEYRKSEDPKRQKEILKELFDLSMSKAKMNINYSALGVEQNERMNEFTTQSSNIYGAGIIEL</sequence>
<proteinExistence type="predicted"/>
<dbReference type="RefSeq" id="WP_090404498.1">
    <property type="nucleotide sequence ID" value="NZ_FNDQ01000001.1"/>
</dbReference>
<evidence type="ECO:0008006" key="4">
    <source>
        <dbReference type="Google" id="ProtNLM"/>
    </source>
</evidence>
<evidence type="ECO:0000313" key="2">
    <source>
        <dbReference type="EMBL" id="SDH27221.1"/>
    </source>
</evidence>
<accession>A0A1G8B267</accession>
<feature type="chain" id="PRO_5017395281" description="Lipoprotein" evidence="1">
    <location>
        <begin position="20"/>
        <end position="293"/>
    </location>
</feature>
<dbReference type="Proteomes" id="UP000243588">
    <property type="component" value="Unassembled WGS sequence"/>
</dbReference>
<dbReference type="AlphaFoldDB" id="A0A1G8B267"/>
<evidence type="ECO:0000256" key="1">
    <source>
        <dbReference type="SAM" id="SignalP"/>
    </source>
</evidence>
<organism evidence="2 3">
    <name type="scientific">Myroides phaeus</name>
    <dbReference type="NCBI Taxonomy" id="702745"/>
    <lineage>
        <taxon>Bacteria</taxon>
        <taxon>Pseudomonadati</taxon>
        <taxon>Bacteroidota</taxon>
        <taxon>Flavobacteriia</taxon>
        <taxon>Flavobacteriales</taxon>
        <taxon>Flavobacteriaceae</taxon>
        <taxon>Myroides</taxon>
    </lineage>
</organism>
<evidence type="ECO:0000313" key="3">
    <source>
        <dbReference type="Proteomes" id="UP000243588"/>
    </source>
</evidence>
<gene>
    <name evidence="2" type="ORF">SAMN05421818_10187</name>
</gene>
<dbReference type="EMBL" id="FNDQ01000001">
    <property type="protein sequence ID" value="SDH27221.1"/>
    <property type="molecule type" value="Genomic_DNA"/>
</dbReference>
<dbReference type="PROSITE" id="PS51257">
    <property type="entry name" value="PROKAR_LIPOPROTEIN"/>
    <property type="match status" value="1"/>
</dbReference>
<feature type="signal peptide" evidence="1">
    <location>
        <begin position="1"/>
        <end position="19"/>
    </location>
</feature>
<name>A0A1G8B267_9FLAO</name>